<dbReference type="OrthoDB" id="3815449at2"/>
<keyword evidence="3" id="KW-1185">Reference proteome</keyword>
<feature type="region of interest" description="Disordered" evidence="1">
    <location>
        <begin position="42"/>
        <end position="181"/>
    </location>
</feature>
<evidence type="ECO:0008006" key="4">
    <source>
        <dbReference type="Google" id="ProtNLM"/>
    </source>
</evidence>
<proteinExistence type="predicted"/>
<dbReference type="EMBL" id="SMKA01000001">
    <property type="protein sequence ID" value="TDC35772.1"/>
    <property type="molecule type" value="Genomic_DNA"/>
</dbReference>
<gene>
    <name evidence="2" type="ORF">E1261_00135</name>
</gene>
<organism evidence="2 3">
    <name type="scientific">Kribbella albertanoniae</name>
    <dbReference type="NCBI Taxonomy" id="1266829"/>
    <lineage>
        <taxon>Bacteria</taxon>
        <taxon>Bacillati</taxon>
        <taxon>Actinomycetota</taxon>
        <taxon>Actinomycetes</taxon>
        <taxon>Propionibacteriales</taxon>
        <taxon>Kribbellaceae</taxon>
        <taxon>Kribbella</taxon>
    </lineage>
</organism>
<feature type="compositionally biased region" description="Basic residues" evidence="1">
    <location>
        <begin position="141"/>
        <end position="160"/>
    </location>
</feature>
<dbReference type="Pfam" id="PF04672">
    <property type="entry name" value="Methyltransf_19"/>
    <property type="match status" value="1"/>
</dbReference>
<dbReference type="AlphaFoldDB" id="A0A4R4QKJ6"/>
<protein>
    <recommendedName>
        <fullName evidence="4">SAM-dependent methyltransferase</fullName>
    </recommendedName>
</protein>
<reference evidence="2 3" key="1">
    <citation type="submission" date="2019-03" db="EMBL/GenBank/DDBJ databases">
        <title>Draft genome sequences of novel Actinobacteria.</title>
        <authorList>
            <person name="Sahin N."/>
            <person name="Ay H."/>
            <person name="Saygin H."/>
        </authorList>
    </citation>
    <scope>NUCLEOTIDE SEQUENCE [LARGE SCALE GENOMIC DNA]</scope>
    <source>
        <strain evidence="2 3">JCM 30547</strain>
    </source>
</reference>
<feature type="compositionally biased region" description="Basic residues" evidence="1">
    <location>
        <begin position="71"/>
        <end position="80"/>
    </location>
</feature>
<dbReference type="Gene3D" id="3.40.50.150">
    <property type="entry name" value="Vaccinia Virus protein VP39"/>
    <property type="match status" value="1"/>
</dbReference>
<accession>A0A4R4QKJ6</accession>
<evidence type="ECO:0000313" key="3">
    <source>
        <dbReference type="Proteomes" id="UP000295075"/>
    </source>
</evidence>
<name>A0A4R4QKJ6_9ACTN</name>
<sequence>MRLTARQLRLSPGSTGALPLTAPGWARPHGVAHPATGLNEDLGAPLVRPAQRPVPPLARRGRLTPVVPPGRCRRPGRTPARRSEFPTSWCRRRGRPPLTAGSVHDTDTLVSSTTPDRDPGGRRSATPPSAGRYPSQEPPRIPHRPVGGRRTITHRAHPPHSSRAAREALATVSSQHDPHPDTADVGFNIGVPASARVWDCLLGGKNNYASDREVVAAIRDLAPEFSMVAVDNQQFLIRAGAYLAGELGITQFLDCGAGLPISNPLHAVVQAVRPDAKVLYIDNDSIVLAHARALLQTNDNTEVVAADIFDPTTLLENDIVKTFFDWSQPVAIIHTATLHHHPGEAAELTEVMQTYIDAVAAGSCTVISHLVDPDQPGGHRVARDIEKIFLAGLSTGWFRAPDEIAALFPGQELLNPGIVACRHWPNQPPEKSDNVFRDLIVGGIGRKPGQR</sequence>
<evidence type="ECO:0000256" key="1">
    <source>
        <dbReference type="SAM" id="MobiDB-lite"/>
    </source>
</evidence>
<dbReference type="InterPro" id="IPR006764">
    <property type="entry name" value="SAM_dep_MeTrfase_SAV2177_type"/>
</dbReference>
<evidence type="ECO:0000313" key="2">
    <source>
        <dbReference type="EMBL" id="TDC35772.1"/>
    </source>
</evidence>
<dbReference type="Proteomes" id="UP000295075">
    <property type="component" value="Unassembled WGS sequence"/>
</dbReference>
<dbReference type="SUPFAM" id="SSF53335">
    <property type="entry name" value="S-adenosyl-L-methionine-dependent methyltransferases"/>
    <property type="match status" value="1"/>
</dbReference>
<comment type="caution">
    <text evidence="2">The sequence shown here is derived from an EMBL/GenBank/DDBJ whole genome shotgun (WGS) entry which is preliminary data.</text>
</comment>
<dbReference type="InterPro" id="IPR029063">
    <property type="entry name" value="SAM-dependent_MTases_sf"/>
</dbReference>